<dbReference type="EnsemblPlants" id="OB10G11630.1">
    <property type="protein sequence ID" value="OB10G11630.1"/>
    <property type="gene ID" value="OB10G11630"/>
</dbReference>
<keyword evidence="3" id="KW-1185">Reference proteome</keyword>
<evidence type="ECO:0000313" key="2">
    <source>
        <dbReference type="EnsemblPlants" id="OB10G11630.1"/>
    </source>
</evidence>
<proteinExistence type="predicted"/>
<organism evidence="2">
    <name type="scientific">Oryza brachyantha</name>
    <name type="common">malo sina</name>
    <dbReference type="NCBI Taxonomy" id="4533"/>
    <lineage>
        <taxon>Eukaryota</taxon>
        <taxon>Viridiplantae</taxon>
        <taxon>Streptophyta</taxon>
        <taxon>Embryophyta</taxon>
        <taxon>Tracheophyta</taxon>
        <taxon>Spermatophyta</taxon>
        <taxon>Magnoliopsida</taxon>
        <taxon>Liliopsida</taxon>
        <taxon>Poales</taxon>
        <taxon>Poaceae</taxon>
        <taxon>BOP clade</taxon>
        <taxon>Oryzoideae</taxon>
        <taxon>Oryzeae</taxon>
        <taxon>Oryzinae</taxon>
        <taxon>Oryza</taxon>
    </lineage>
</organism>
<dbReference type="HOGENOM" id="CLU_2642036_0_0_1"/>
<sequence>MADFTVCASSSQRSHCIALSRERHRHPRPGNQPSLSSPEGGHERKEKKRHKEEKKEIGPRQQCNAWATREDPIGKPM</sequence>
<feature type="compositionally biased region" description="Basic and acidic residues" evidence="1">
    <location>
        <begin position="68"/>
        <end position="77"/>
    </location>
</feature>
<reference evidence="2" key="2">
    <citation type="submission" date="2013-04" db="UniProtKB">
        <authorList>
            <consortium name="EnsemblPlants"/>
        </authorList>
    </citation>
    <scope>IDENTIFICATION</scope>
</reference>
<name>J3N0W5_ORYBR</name>
<evidence type="ECO:0000313" key="3">
    <source>
        <dbReference type="Proteomes" id="UP000006038"/>
    </source>
</evidence>
<feature type="region of interest" description="Disordered" evidence="1">
    <location>
        <begin position="1"/>
        <end position="77"/>
    </location>
</feature>
<protein>
    <submittedName>
        <fullName evidence="2">Uncharacterized protein</fullName>
    </submittedName>
</protein>
<dbReference type="Gramene" id="OB10G11630.1">
    <property type="protein sequence ID" value="OB10G11630.1"/>
    <property type="gene ID" value="OB10G11630"/>
</dbReference>
<dbReference type="Proteomes" id="UP000006038">
    <property type="component" value="Chromosome 10"/>
</dbReference>
<accession>J3N0W5</accession>
<reference evidence="2" key="1">
    <citation type="journal article" date="2013" name="Nat. Commun.">
        <title>Whole-genome sequencing of Oryza brachyantha reveals mechanisms underlying Oryza genome evolution.</title>
        <authorList>
            <person name="Chen J."/>
            <person name="Huang Q."/>
            <person name="Gao D."/>
            <person name="Wang J."/>
            <person name="Lang Y."/>
            <person name="Liu T."/>
            <person name="Li B."/>
            <person name="Bai Z."/>
            <person name="Luis Goicoechea J."/>
            <person name="Liang C."/>
            <person name="Chen C."/>
            <person name="Zhang W."/>
            <person name="Sun S."/>
            <person name="Liao Y."/>
            <person name="Zhang X."/>
            <person name="Yang L."/>
            <person name="Song C."/>
            <person name="Wang M."/>
            <person name="Shi J."/>
            <person name="Liu G."/>
            <person name="Liu J."/>
            <person name="Zhou H."/>
            <person name="Zhou W."/>
            <person name="Yu Q."/>
            <person name="An N."/>
            <person name="Chen Y."/>
            <person name="Cai Q."/>
            <person name="Wang B."/>
            <person name="Liu B."/>
            <person name="Min J."/>
            <person name="Huang Y."/>
            <person name="Wu H."/>
            <person name="Li Z."/>
            <person name="Zhang Y."/>
            <person name="Yin Y."/>
            <person name="Song W."/>
            <person name="Jiang J."/>
            <person name="Jackson S.A."/>
            <person name="Wing R.A."/>
            <person name="Wang J."/>
            <person name="Chen M."/>
        </authorList>
    </citation>
    <scope>NUCLEOTIDE SEQUENCE [LARGE SCALE GENOMIC DNA]</scope>
    <source>
        <strain evidence="2">cv. IRGC 101232</strain>
    </source>
</reference>
<evidence type="ECO:0000256" key="1">
    <source>
        <dbReference type="SAM" id="MobiDB-lite"/>
    </source>
</evidence>
<dbReference type="AlphaFoldDB" id="J3N0W5"/>